<dbReference type="InterPro" id="IPR010390">
    <property type="entry name" value="ABC-2_transporter-like"/>
</dbReference>
<gene>
    <name evidence="1" type="ORF">B7C51_08230</name>
</gene>
<accession>A0A1U9YLY6</accession>
<proteinExistence type="predicted"/>
<dbReference type="AlphaFoldDB" id="A0A1U9YLY6"/>
<dbReference type="EMBL" id="CP020557">
    <property type="protein sequence ID" value="ARF67820.1"/>
    <property type="molecule type" value="Genomic_DNA"/>
</dbReference>
<protein>
    <submittedName>
        <fullName evidence="1">ABC transporter permease</fullName>
    </submittedName>
</protein>
<reference evidence="1 2" key="1">
    <citation type="submission" date="2017-03" db="EMBL/GenBank/DDBJ databases">
        <title>Paenibacillus larvae genome sequencing.</title>
        <authorList>
            <person name="Dingman D.W."/>
        </authorList>
    </citation>
    <scope>NUCLEOTIDE SEQUENCE [LARGE SCALE GENOMIC DNA]</scope>
    <source>
        <strain evidence="1 2">SAG 10367</strain>
    </source>
</reference>
<evidence type="ECO:0000313" key="2">
    <source>
        <dbReference type="Proteomes" id="UP000192727"/>
    </source>
</evidence>
<evidence type="ECO:0000313" key="1">
    <source>
        <dbReference type="EMBL" id="ARF67820.1"/>
    </source>
</evidence>
<organism evidence="1 2">
    <name type="scientific">Paenibacillus larvae subsp. pulvifaciens</name>
    <dbReference type="NCBI Taxonomy" id="1477"/>
    <lineage>
        <taxon>Bacteria</taxon>
        <taxon>Bacillati</taxon>
        <taxon>Bacillota</taxon>
        <taxon>Bacilli</taxon>
        <taxon>Bacillales</taxon>
        <taxon>Paenibacillaceae</taxon>
        <taxon>Paenibacillus</taxon>
    </lineage>
</organism>
<sequence>MTRQWRRSFARSITPNLCITRRRRCPLRLNRKVDKYVAVTLTNLRSNLTYVGELVYRTTFILMILYIFIQLWKTAYGGEEQSAGMTLIQTIWYLVITEAIILSKTSVAQTIAQEVRDGSLAYSINRPYSYLMYHFFNGLGDTFLRLVINFIAGSILVTYLIGLIPVKPWVLLPVLLTILLALILDYCISALIGLFAFKMEDISSFLFIYQKILFILGGVLIPLDFFPSWLKVTANLLPFGLIIYAPAKLFVNFSWAGFWEVAGFQVLWSLVFVILLTIVYRNGIRKVTLNGG</sequence>
<dbReference type="PANTHER" id="PTHR36832">
    <property type="entry name" value="SLR1174 PROTEIN-RELATED"/>
    <property type="match status" value="1"/>
</dbReference>
<dbReference type="PANTHER" id="PTHR36832:SF1">
    <property type="entry name" value="SLR1174 PROTEIN"/>
    <property type="match status" value="1"/>
</dbReference>
<dbReference type="Pfam" id="PF06182">
    <property type="entry name" value="ABC2_membrane_6"/>
    <property type="match status" value="1"/>
</dbReference>
<dbReference type="Proteomes" id="UP000192727">
    <property type="component" value="Chromosome"/>
</dbReference>
<name>A0A1U9YLY6_9BACL</name>